<feature type="region of interest" description="Disordered" evidence="8">
    <location>
        <begin position="29"/>
        <end position="71"/>
    </location>
</feature>
<dbReference type="Pfam" id="PF09329">
    <property type="entry name" value="zf-primase"/>
    <property type="match status" value="1"/>
</dbReference>
<keyword evidence="3" id="KW-0235">DNA replication</keyword>
<evidence type="ECO:0000256" key="1">
    <source>
        <dbReference type="ARBA" id="ARBA00004123"/>
    </source>
</evidence>
<evidence type="ECO:0000256" key="5">
    <source>
        <dbReference type="ARBA" id="ARBA00022771"/>
    </source>
</evidence>
<feature type="region of interest" description="Disordered" evidence="8">
    <location>
        <begin position="302"/>
        <end position="324"/>
    </location>
</feature>
<keyword evidence="12" id="KW-1185">Reference proteome</keyword>
<accession>A0ABN8DBB4</accession>
<feature type="compositionally biased region" description="Polar residues" evidence="8">
    <location>
        <begin position="36"/>
        <end position="53"/>
    </location>
</feature>
<evidence type="ECO:0000256" key="8">
    <source>
        <dbReference type="SAM" id="MobiDB-lite"/>
    </source>
</evidence>
<feature type="region of interest" description="Disordered" evidence="8">
    <location>
        <begin position="339"/>
        <end position="399"/>
    </location>
</feature>
<organism evidence="11 12">
    <name type="scientific">Peronospora belbahrii</name>
    <dbReference type="NCBI Taxonomy" id="622444"/>
    <lineage>
        <taxon>Eukaryota</taxon>
        <taxon>Sar</taxon>
        <taxon>Stramenopiles</taxon>
        <taxon>Oomycota</taxon>
        <taxon>Peronosporomycetes</taxon>
        <taxon>Peronosporales</taxon>
        <taxon>Peronosporaceae</taxon>
        <taxon>Peronospora</taxon>
    </lineage>
</organism>
<dbReference type="PANTHER" id="PTHR13454">
    <property type="entry name" value="PROTEIN MCM10 HOMOLOG"/>
    <property type="match status" value="1"/>
</dbReference>
<dbReference type="Pfam" id="PF22379">
    <property type="entry name" value="OB_MCM10"/>
    <property type="match status" value="1"/>
</dbReference>
<evidence type="ECO:0000259" key="10">
    <source>
        <dbReference type="Pfam" id="PF22379"/>
    </source>
</evidence>
<dbReference type="InterPro" id="IPR015408">
    <property type="entry name" value="Znf_Mcm10/DnaG"/>
</dbReference>
<comment type="similarity">
    <text evidence="2">Belongs to the MCM10 family.</text>
</comment>
<evidence type="ECO:0000259" key="9">
    <source>
        <dbReference type="Pfam" id="PF09329"/>
    </source>
</evidence>
<keyword evidence="4" id="KW-0479">Metal-binding</keyword>
<proteinExistence type="inferred from homology"/>
<feature type="compositionally biased region" description="Low complexity" evidence="8">
    <location>
        <begin position="349"/>
        <end position="359"/>
    </location>
</feature>
<keyword evidence="6" id="KW-0862">Zinc</keyword>
<protein>
    <recommendedName>
        <fullName evidence="13">Zinc finger Mcm10/DnaG-type domain-containing protein</fullName>
    </recommendedName>
</protein>
<dbReference type="InterPro" id="IPR040184">
    <property type="entry name" value="Mcm10"/>
</dbReference>
<comment type="subcellular location">
    <subcellularLocation>
        <location evidence="1">Nucleus</location>
    </subcellularLocation>
</comment>
<keyword evidence="7" id="KW-0539">Nucleus</keyword>
<dbReference type="InterPro" id="IPR012340">
    <property type="entry name" value="NA-bd_OB-fold"/>
</dbReference>
<name>A0ABN8DBB4_9STRA</name>
<evidence type="ECO:0000313" key="11">
    <source>
        <dbReference type="EMBL" id="CAH0522529.1"/>
    </source>
</evidence>
<dbReference type="EMBL" id="CAKLCB010000390">
    <property type="protein sequence ID" value="CAH0522529.1"/>
    <property type="molecule type" value="Genomic_DNA"/>
</dbReference>
<evidence type="ECO:0008006" key="13">
    <source>
        <dbReference type="Google" id="ProtNLM"/>
    </source>
</evidence>
<feature type="domain" description="Zinc finger Mcm10/DnaG-type" evidence="9">
    <location>
        <begin position="224"/>
        <end position="267"/>
    </location>
</feature>
<evidence type="ECO:0000256" key="2">
    <source>
        <dbReference type="ARBA" id="ARBA00009679"/>
    </source>
</evidence>
<feature type="compositionally biased region" description="Polar residues" evidence="8">
    <location>
        <begin position="377"/>
        <end position="399"/>
    </location>
</feature>
<gene>
    <name evidence="11" type="ORF">PBS001_LOCUS8958</name>
</gene>
<dbReference type="Proteomes" id="UP001158986">
    <property type="component" value="Unassembled WGS sequence"/>
</dbReference>
<dbReference type="InterPro" id="IPR055065">
    <property type="entry name" value="OB_MCM10"/>
</dbReference>
<dbReference type="PANTHER" id="PTHR13454:SF11">
    <property type="entry name" value="PROTEIN MCM10 HOMOLOG"/>
    <property type="match status" value="1"/>
</dbReference>
<comment type="caution">
    <text evidence="11">The sequence shown here is derived from an EMBL/GenBank/DDBJ whole genome shotgun (WGS) entry which is preliminary data.</text>
</comment>
<reference evidence="11 12" key="1">
    <citation type="submission" date="2021-11" db="EMBL/GenBank/DDBJ databases">
        <authorList>
            <person name="Islam A."/>
            <person name="Islam S."/>
            <person name="Flora M.S."/>
            <person name="Rahman M."/>
            <person name="Ziaur R.M."/>
            <person name="Epstein J.H."/>
            <person name="Hassan M."/>
            <person name="Klassen M."/>
            <person name="Woodard K."/>
            <person name="Webb A."/>
            <person name="Webby R.J."/>
            <person name="El Zowalaty M.E."/>
        </authorList>
    </citation>
    <scope>NUCLEOTIDE SEQUENCE [LARGE SCALE GENOMIC DNA]</scope>
    <source>
        <strain evidence="11">Pbs1</strain>
    </source>
</reference>
<evidence type="ECO:0000256" key="4">
    <source>
        <dbReference type="ARBA" id="ARBA00022723"/>
    </source>
</evidence>
<evidence type="ECO:0000313" key="12">
    <source>
        <dbReference type="Proteomes" id="UP001158986"/>
    </source>
</evidence>
<sequence length="437" mass="47668">MSTDATIPSSLASTSQSWNWVSRFRHNNKSSDDNVAHSNGSKSIQSQYNTTSKPLLLNRPPTSTQSETKRHKTISTVTERIKPVKSNVETVEEFSQVRITDRTISIESLRQEMEGRQFIKLQQMDRVPRDTFTNGSVDWVTIGVLTRKTLSKPAANGSTFMVWGLSDLDGTELGLFLFGDAYVSHWKEMTGSVMAVLNATLLPATEKNKFAFKVTQSAEIVKLGKAVDFGICKGTTAGEARCRLAVNTAKTQYCLHHIAANFMQAGRGRQQLNNSSGSLCKALFTGLAQPKNLSAGVYASVPSKSSKAGWNPQNTRKRQWNDVGNGVLGVPTVLTASGVVVQQGRTRPTHSTNSSSTSSEKQQGTISLMDQLREPSMSISSTPKRINAGSANGNRPSSRAQKIVSAILAKNGNMRTQSKTRKVNMIHFMNAGSHVKK</sequence>
<evidence type="ECO:0000256" key="6">
    <source>
        <dbReference type="ARBA" id="ARBA00022833"/>
    </source>
</evidence>
<keyword evidence="5" id="KW-0863">Zinc-finger</keyword>
<evidence type="ECO:0000256" key="7">
    <source>
        <dbReference type="ARBA" id="ARBA00023242"/>
    </source>
</evidence>
<feature type="domain" description="MCM10 OB-fold" evidence="10">
    <location>
        <begin position="94"/>
        <end position="220"/>
    </location>
</feature>
<evidence type="ECO:0000256" key="3">
    <source>
        <dbReference type="ARBA" id="ARBA00022705"/>
    </source>
</evidence>
<dbReference type="Gene3D" id="2.40.50.140">
    <property type="entry name" value="Nucleic acid-binding proteins"/>
    <property type="match status" value="1"/>
</dbReference>
<feature type="compositionally biased region" description="Polar residues" evidence="8">
    <location>
        <begin position="302"/>
        <end position="314"/>
    </location>
</feature>